<feature type="domain" description="AAA+ ATPase" evidence="12">
    <location>
        <begin position="113"/>
        <end position="249"/>
    </location>
</feature>
<dbReference type="InterPro" id="IPR041569">
    <property type="entry name" value="AAA_lid_3"/>
</dbReference>
<reference evidence="13" key="2">
    <citation type="journal article" date="2021" name="PeerJ">
        <title>Extensive microbial diversity within the chicken gut microbiome revealed by metagenomics and culture.</title>
        <authorList>
            <person name="Gilroy R."/>
            <person name="Ravi A."/>
            <person name="Getino M."/>
            <person name="Pursley I."/>
            <person name="Horton D.L."/>
            <person name="Alikhan N.F."/>
            <person name="Baker D."/>
            <person name="Gharbi K."/>
            <person name="Hall N."/>
            <person name="Watson M."/>
            <person name="Adriaenssens E.M."/>
            <person name="Foster-Nyarko E."/>
            <person name="Jarju S."/>
            <person name="Secka A."/>
            <person name="Antonio M."/>
            <person name="Oren A."/>
            <person name="Chaudhuri R.R."/>
            <person name="La Ragione R."/>
            <person name="Hildebrand F."/>
            <person name="Pallen M.J."/>
        </authorList>
    </citation>
    <scope>NUCLEOTIDE SEQUENCE</scope>
    <source>
        <strain evidence="13">CHK183-6373</strain>
    </source>
</reference>
<keyword evidence="8 10" id="KW-0067">ATP-binding</keyword>
<organism evidence="13 14">
    <name type="scientific">Candidatus Ornithocaccomicrobium faecavium</name>
    <dbReference type="NCBI Taxonomy" id="2840890"/>
    <lineage>
        <taxon>Bacteria</taxon>
        <taxon>Bacillati</taxon>
        <taxon>Bacillota</taxon>
        <taxon>Clostridia</taxon>
        <taxon>Candidatus Ornithocaccomicrobium</taxon>
    </lineage>
</organism>
<dbReference type="GO" id="GO:0006508">
    <property type="term" value="P:proteolysis"/>
    <property type="evidence" value="ECO:0007669"/>
    <property type="project" value="UniProtKB-KW"/>
</dbReference>
<dbReference type="Proteomes" id="UP000886884">
    <property type="component" value="Unassembled WGS sequence"/>
</dbReference>
<proteinExistence type="inferred from homology"/>
<dbReference type="SMART" id="SM00382">
    <property type="entry name" value="AAA"/>
    <property type="match status" value="1"/>
</dbReference>
<evidence type="ECO:0000259" key="12">
    <source>
        <dbReference type="SMART" id="SM00382"/>
    </source>
</evidence>
<dbReference type="InterPro" id="IPR003960">
    <property type="entry name" value="ATPase_AAA_CS"/>
</dbReference>
<dbReference type="InterPro" id="IPR037219">
    <property type="entry name" value="Peptidase_M41-like"/>
</dbReference>
<dbReference type="FunFam" id="1.10.8.60:FF:000001">
    <property type="entry name" value="ATP-dependent zinc metalloprotease FtsH"/>
    <property type="match status" value="1"/>
</dbReference>
<accession>A0A9D1P6V2</accession>
<dbReference type="Gene3D" id="1.10.8.60">
    <property type="match status" value="1"/>
</dbReference>
<dbReference type="Pfam" id="PF00004">
    <property type="entry name" value="AAA"/>
    <property type="match status" value="1"/>
</dbReference>
<dbReference type="InterPro" id="IPR027417">
    <property type="entry name" value="P-loop_NTPase"/>
</dbReference>
<dbReference type="InterPro" id="IPR003593">
    <property type="entry name" value="AAA+_ATPase"/>
</dbReference>
<dbReference type="GO" id="GO:0005886">
    <property type="term" value="C:plasma membrane"/>
    <property type="evidence" value="ECO:0007669"/>
    <property type="project" value="TreeGrafter"/>
</dbReference>
<dbReference type="FunFam" id="3.40.50.300:FF:000352">
    <property type="entry name" value="ATP-dependent zinc metalloprotease FTSH 7, chloroplastic"/>
    <property type="match status" value="1"/>
</dbReference>
<keyword evidence="5 10" id="KW-0547">Nucleotide-binding</keyword>
<evidence type="ECO:0000256" key="6">
    <source>
        <dbReference type="ARBA" id="ARBA00022801"/>
    </source>
</evidence>
<dbReference type="GO" id="GO:0016887">
    <property type="term" value="F:ATP hydrolysis activity"/>
    <property type="evidence" value="ECO:0007669"/>
    <property type="project" value="InterPro"/>
</dbReference>
<name>A0A9D1P6V2_9FIRM</name>
<evidence type="ECO:0000256" key="7">
    <source>
        <dbReference type="ARBA" id="ARBA00022833"/>
    </source>
</evidence>
<dbReference type="EMBL" id="DVOT01000130">
    <property type="protein sequence ID" value="HIV27708.1"/>
    <property type="molecule type" value="Genomic_DNA"/>
</dbReference>
<evidence type="ECO:0000256" key="3">
    <source>
        <dbReference type="ARBA" id="ARBA00022670"/>
    </source>
</evidence>
<dbReference type="GO" id="GO:0005524">
    <property type="term" value="F:ATP binding"/>
    <property type="evidence" value="ECO:0007669"/>
    <property type="project" value="UniProtKB-KW"/>
</dbReference>
<keyword evidence="11" id="KW-0812">Transmembrane</keyword>
<dbReference type="GO" id="GO:0046872">
    <property type="term" value="F:metal ion binding"/>
    <property type="evidence" value="ECO:0007669"/>
    <property type="project" value="UniProtKB-KW"/>
</dbReference>
<dbReference type="PROSITE" id="PS00674">
    <property type="entry name" value="AAA"/>
    <property type="match status" value="1"/>
</dbReference>
<dbReference type="SUPFAM" id="SSF140990">
    <property type="entry name" value="FtsH protease domain-like"/>
    <property type="match status" value="1"/>
</dbReference>
<keyword evidence="7" id="KW-0862">Zinc</keyword>
<evidence type="ECO:0000256" key="11">
    <source>
        <dbReference type="SAM" id="Phobius"/>
    </source>
</evidence>
<gene>
    <name evidence="13" type="ORF">IAA64_07035</name>
</gene>
<dbReference type="CDD" id="cd19501">
    <property type="entry name" value="RecA-like_FtsH"/>
    <property type="match status" value="1"/>
</dbReference>
<comment type="similarity">
    <text evidence="10">Belongs to the AAA ATPase family.</text>
</comment>
<evidence type="ECO:0000256" key="9">
    <source>
        <dbReference type="ARBA" id="ARBA00023049"/>
    </source>
</evidence>
<evidence type="ECO:0000256" key="8">
    <source>
        <dbReference type="ARBA" id="ARBA00022840"/>
    </source>
</evidence>
<keyword evidence="9" id="KW-0482">Metalloprotease</keyword>
<dbReference type="Pfam" id="PF01434">
    <property type="entry name" value="Peptidase_M41"/>
    <property type="match status" value="1"/>
</dbReference>
<dbReference type="InterPro" id="IPR003959">
    <property type="entry name" value="ATPase_AAA_core"/>
</dbReference>
<evidence type="ECO:0000256" key="10">
    <source>
        <dbReference type="RuleBase" id="RU003651"/>
    </source>
</evidence>
<dbReference type="SUPFAM" id="SSF52540">
    <property type="entry name" value="P-loop containing nucleoside triphosphate hydrolases"/>
    <property type="match status" value="1"/>
</dbReference>
<dbReference type="GO" id="GO:0004222">
    <property type="term" value="F:metalloendopeptidase activity"/>
    <property type="evidence" value="ECO:0007669"/>
    <property type="project" value="InterPro"/>
</dbReference>
<keyword evidence="4" id="KW-0479">Metal-binding</keyword>
<dbReference type="GO" id="GO:0004176">
    <property type="term" value="F:ATP-dependent peptidase activity"/>
    <property type="evidence" value="ECO:0007669"/>
    <property type="project" value="InterPro"/>
</dbReference>
<sequence>MQKDHLWLGASAGLAMAGLAMMLSNTMSAPMIAVFSRILLGASLISFLMIAFAHRERGKVRGGLERRGFNVEHARSNVCFADVAANEIALNSLKGLVDFLQHPEKYAQMGARIPRGVLLYGPPGTGKTLLAKALAGEAGVPYYALSGSDFVELYVGVGASRVRELFAKARKAGKCVIFIDEIDAMGKKRDDASSDEREQTLNALLAEMSGFQPSDGILVLAATNRVETLDPALTRPGRFDRQIEVGLPGCDERLSILRLHAKNKPLAKEVDLADVAHSTSHFSGASLESLLNEAAILAAQRGAAAIENADLEQAYLRVVAGEDRPGVANAREKRQIAIHEAGHAVAAHHLQPDSTLARVSILPSSKGMAGYNLVLPRESVLVDREQLICQIRVLLAGRAAEMLICGKEALSAGAANDLARAGEIAAAMVSELGMAGEPYLSVRALHRALGGGNGNALEQCKELLKKEYETVTQLLAKHISELDRLTDALVESEVLSGEKLNQLLSNET</sequence>
<protein>
    <submittedName>
        <fullName evidence="13">AAA family ATPase</fullName>
    </submittedName>
</protein>
<evidence type="ECO:0000256" key="4">
    <source>
        <dbReference type="ARBA" id="ARBA00022723"/>
    </source>
</evidence>
<evidence type="ECO:0000256" key="5">
    <source>
        <dbReference type="ARBA" id="ARBA00022741"/>
    </source>
</evidence>
<dbReference type="PANTHER" id="PTHR23076">
    <property type="entry name" value="METALLOPROTEASE M41 FTSH"/>
    <property type="match status" value="1"/>
</dbReference>
<dbReference type="GO" id="GO:0030163">
    <property type="term" value="P:protein catabolic process"/>
    <property type="evidence" value="ECO:0007669"/>
    <property type="project" value="TreeGrafter"/>
</dbReference>
<evidence type="ECO:0000313" key="14">
    <source>
        <dbReference type="Proteomes" id="UP000886884"/>
    </source>
</evidence>
<dbReference type="InterPro" id="IPR000642">
    <property type="entry name" value="Peptidase_M41"/>
</dbReference>
<comment type="similarity">
    <text evidence="2">In the C-terminal section; belongs to the peptidase M41 family.</text>
</comment>
<evidence type="ECO:0000256" key="2">
    <source>
        <dbReference type="ARBA" id="ARBA00010044"/>
    </source>
</evidence>
<dbReference type="AlphaFoldDB" id="A0A9D1P6V2"/>
<feature type="transmembrane region" description="Helical" evidence="11">
    <location>
        <begin position="32"/>
        <end position="53"/>
    </location>
</feature>
<comment type="cofactor">
    <cofactor evidence="1">
        <name>Zn(2+)</name>
        <dbReference type="ChEBI" id="CHEBI:29105"/>
    </cofactor>
</comment>
<dbReference type="Gene3D" id="3.40.50.300">
    <property type="entry name" value="P-loop containing nucleotide triphosphate hydrolases"/>
    <property type="match status" value="1"/>
</dbReference>
<dbReference type="GO" id="GO:0005737">
    <property type="term" value="C:cytoplasm"/>
    <property type="evidence" value="ECO:0007669"/>
    <property type="project" value="UniProtKB-ARBA"/>
</dbReference>
<comment type="caution">
    <text evidence="13">The sequence shown here is derived from an EMBL/GenBank/DDBJ whole genome shotgun (WGS) entry which is preliminary data.</text>
</comment>
<dbReference type="Gene3D" id="1.20.58.760">
    <property type="entry name" value="Peptidase M41"/>
    <property type="match status" value="1"/>
</dbReference>
<keyword evidence="11" id="KW-1133">Transmembrane helix</keyword>
<dbReference type="PANTHER" id="PTHR23076:SF97">
    <property type="entry name" value="ATP-DEPENDENT ZINC METALLOPROTEASE YME1L1"/>
    <property type="match status" value="1"/>
</dbReference>
<dbReference type="Pfam" id="PF17862">
    <property type="entry name" value="AAA_lid_3"/>
    <property type="match status" value="1"/>
</dbReference>
<reference evidence="13" key="1">
    <citation type="submission" date="2020-10" db="EMBL/GenBank/DDBJ databases">
        <authorList>
            <person name="Gilroy R."/>
        </authorList>
    </citation>
    <scope>NUCLEOTIDE SEQUENCE</scope>
    <source>
        <strain evidence="13">CHK183-6373</strain>
    </source>
</reference>
<evidence type="ECO:0000313" key="13">
    <source>
        <dbReference type="EMBL" id="HIV27708.1"/>
    </source>
</evidence>
<keyword evidence="6" id="KW-0378">Hydrolase</keyword>
<keyword evidence="3" id="KW-0645">Protease</keyword>
<evidence type="ECO:0000256" key="1">
    <source>
        <dbReference type="ARBA" id="ARBA00001947"/>
    </source>
</evidence>
<keyword evidence="11" id="KW-0472">Membrane</keyword>